<reference evidence="1" key="1">
    <citation type="submission" date="2018-05" db="EMBL/GenBank/DDBJ databases">
        <authorList>
            <person name="Lanie J.A."/>
            <person name="Ng W.-L."/>
            <person name="Kazmierczak K.M."/>
            <person name="Andrzejewski T.M."/>
            <person name="Davidsen T.M."/>
            <person name="Wayne K.J."/>
            <person name="Tettelin H."/>
            <person name="Glass J.I."/>
            <person name="Rusch D."/>
            <person name="Podicherti R."/>
            <person name="Tsui H.-C.T."/>
            <person name="Winkler M.E."/>
        </authorList>
    </citation>
    <scope>NUCLEOTIDE SEQUENCE</scope>
</reference>
<gene>
    <name evidence="1" type="ORF">METZ01_LOCUS425838</name>
</gene>
<proteinExistence type="predicted"/>
<dbReference type="Gene3D" id="3.40.50.720">
    <property type="entry name" value="NAD(P)-binding Rossmann-like Domain"/>
    <property type="match status" value="1"/>
</dbReference>
<evidence type="ECO:0008006" key="2">
    <source>
        <dbReference type="Google" id="ProtNLM"/>
    </source>
</evidence>
<dbReference type="Pfam" id="PF00106">
    <property type="entry name" value="adh_short"/>
    <property type="match status" value="1"/>
</dbReference>
<name>A0A382XQ25_9ZZZZ</name>
<dbReference type="PANTHER" id="PTHR45024">
    <property type="entry name" value="DEHYDROGENASES, SHORT CHAIN"/>
    <property type="match status" value="1"/>
</dbReference>
<dbReference type="PANTHER" id="PTHR45024:SF3">
    <property type="entry name" value="BLL2957 PROTEIN"/>
    <property type="match status" value="1"/>
</dbReference>
<evidence type="ECO:0000313" key="1">
    <source>
        <dbReference type="EMBL" id="SVD72984.1"/>
    </source>
</evidence>
<dbReference type="EMBL" id="UINC01169445">
    <property type="protein sequence ID" value="SVD72984.1"/>
    <property type="molecule type" value="Genomic_DNA"/>
</dbReference>
<dbReference type="CDD" id="cd05233">
    <property type="entry name" value="SDR_c"/>
    <property type="match status" value="1"/>
</dbReference>
<dbReference type="PRINTS" id="PR00081">
    <property type="entry name" value="GDHRDH"/>
</dbReference>
<accession>A0A382XQ25</accession>
<protein>
    <recommendedName>
        <fullName evidence="2">Short-chain dehydrogenase/reductase SDR</fullName>
    </recommendedName>
</protein>
<sequence>MTHLADSVAIVTGGATGIGFAIAKRLTSEGAKVVIADSGVSIDGRNPDPSASRTAAKQLGGGTVGFSEHLDSPEAASRLIKQTKDQFGKIDILVNNAAILRDGFIFKTDPADWNNVVTNNLSTYFYVLNAVTPTLREQAKADSTYGGGRIVNMTSTAG</sequence>
<dbReference type="InterPro" id="IPR036291">
    <property type="entry name" value="NAD(P)-bd_dom_sf"/>
</dbReference>
<dbReference type="SUPFAM" id="SSF51735">
    <property type="entry name" value="NAD(P)-binding Rossmann-fold domains"/>
    <property type="match status" value="1"/>
</dbReference>
<dbReference type="AlphaFoldDB" id="A0A382XQ25"/>
<organism evidence="1">
    <name type="scientific">marine metagenome</name>
    <dbReference type="NCBI Taxonomy" id="408172"/>
    <lineage>
        <taxon>unclassified sequences</taxon>
        <taxon>metagenomes</taxon>
        <taxon>ecological metagenomes</taxon>
    </lineage>
</organism>
<dbReference type="InterPro" id="IPR002347">
    <property type="entry name" value="SDR_fam"/>
</dbReference>
<dbReference type="InterPro" id="IPR051687">
    <property type="entry name" value="Peroxisomal_Beta-Oxidation"/>
</dbReference>
<feature type="non-terminal residue" evidence="1">
    <location>
        <position position="158"/>
    </location>
</feature>